<keyword evidence="1" id="KW-0472">Membrane</keyword>
<evidence type="ECO:0000313" key="3">
    <source>
        <dbReference type="Proteomes" id="UP000054359"/>
    </source>
</evidence>
<dbReference type="OrthoDB" id="6437191at2759"/>
<gene>
    <name evidence="2" type="ORF">X975_11954</name>
</gene>
<dbReference type="Proteomes" id="UP000054359">
    <property type="component" value="Unassembled WGS sequence"/>
</dbReference>
<dbReference type="EMBL" id="KK122373">
    <property type="protein sequence ID" value="KFM82601.1"/>
    <property type="molecule type" value="Genomic_DNA"/>
</dbReference>
<keyword evidence="1" id="KW-1133">Transmembrane helix</keyword>
<organism evidence="2 3">
    <name type="scientific">Stegodyphus mimosarum</name>
    <name type="common">African social velvet spider</name>
    <dbReference type="NCBI Taxonomy" id="407821"/>
    <lineage>
        <taxon>Eukaryota</taxon>
        <taxon>Metazoa</taxon>
        <taxon>Ecdysozoa</taxon>
        <taxon>Arthropoda</taxon>
        <taxon>Chelicerata</taxon>
        <taxon>Arachnida</taxon>
        <taxon>Araneae</taxon>
        <taxon>Araneomorphae</taxon>
        <taxon>Entelegynae</taxon>
        <taxon>Eresoidea</taxon>
        <taxon>Eresidae</taxon>
        <taxon>Stegodyphus</taxon>
    </lineage>
</organism>
<reference evidence="2 3" key="1">
    <citation type="submission" date="2013-11" db="EMBL/GenBank/DDBJ databases">
        <title>Genome sequencing of Stegodyphus mimosarum.</title>
        <authorList>
            <person name="Bechsgaard J."/>
        </authorList>
    </citation>
    <scope>NUCLEOTIDE SEQUENCE [LARGE SCALE GENOMIC DNA]</scope>
</reference>
<protein>
    <submittedName>
        <fullName evidence="2">Uncharacterized protein</fullName>
    </submittedName>
</protein>
<proteinExistence type="predicted"/>
<feature type="non-terminal residue" evidence="2">
    <location>
        <position position="211"/>
    </location>
</feature>
<dbReference type="AlphaFoldDB" id="A0A087UZ12"/>
<evidence type="ECO:0000313" key="2">
    <source>
        <dbReference type="EMBL" id="KFM82601.1"/>
    </source>
</evidence>
<evidence type="ECO:0000256" key="1">
    <source>
        <dbReference type="SAM" id="Phobius"/>
    </source>
</evidence>
<name>A0A087UZ12_STEMI</name>
<keyword evidence="3" id="KW-1185">Reference proteome</keyword>
<accession>A0A087UZ12</accession>
<keyword evidence="1" id="KW-0812">Transmembrane</keyword>
<feature type="transmembrane region" description="Helical" evidence="1">
    <location>
        <begin position="13"/>
        <end position="31"/>
    </location>
</feature>
<sequence>MDLACDVTMTPDYLALSWANIVVMVTVQAPFHQLRKSWERRFLDPYGYHPTVTCIVNGSFTDANNNEIAVAVQQGSNVTIHILDCLNGSSIASSELGRGRVLSMKPVKKAKDQTDALLVEMDFPESSNASNAQTSRIYHLVQYEGRDGSVRILVTSGAVFNSVIDTSAEGMADLLLVSRTESGDTILKRHFINRDDILCHAKEQSSISVVL</sequence>